<accession>A0AAW0BJJ1</accession>
<dbReference type="EMBL" id="JAWWNJ010000032">
    <property type="protein sequence ID" value="KAK7026166.1"/>
    <property type="molecule type" value="Genomic_DNA"/>
</dbReference>
<feature type="region of interest" description="Disordered" evidence="1">
    <location>
        <begin position="744"/>
        <end position="806"/>
    </location>
</feature>
<evidence type="ECO:0000256" key="1">
    <source>
        <dbReference type="SAM" id="MobiDB-lite"/>
    </source>
</evidence>
<feature type="signal peptide" evidence="2">
    <location>
        <begin position="1"/>
        <end position="23"/>
    </location>
</feature>
<feature type="region of interest" description="Disordered" evidence="1">
    <location>
        <begin position="1013"/>
        <end position="1041"/>
    </location>
</feature>
<protein>
    <submittedName>
        <fullName evidence="3">Uncharacterized protein</fullName>
    </submittedName>
</protein>
<evidence type="ECO:0000313" key="4">
    <source>
        <dbReference type="Proteomes" id="UP001362999"/>
    </source>
</evidence>
<gene>
    <name evidence="3" type="ORF">R3P38DRAFT_2946718</name>
</gene>
<feature type="compositionally biased region" description="Low complexity" evidence="1">
    <location>
        <begin position="262"/>
        <end position="273"/>
    </location>
</feature>
<feature type="region of interest" description="Disordered" evidence="1">
    <location>
        <begin position="211"/>
        <end position="281"/>
    </location>
</feature>
<dbReference type="Proteomes" id="UP001362999">
    <property type="component" value="Unassembled WGS sequence"/>
</dbReference>
<feature type="chain" id="PRO_5043429635" evidence="2">
    <location>
        <begin position="24"/>
        <end position="1080"/>
    </location>
</feature>
<feature type="compositionally biased region" description="Acidic residues" evidence="1">
    <location>
        <begin position="770"/>
        <end position="781"/>
    </location>
</feature>
<evidence type="ECO:0000313" key="3">
    <source>
        <dbReference type="EMBL" id="KAK7026166.1"/>
    </source>
</evidence>
<reference evidence="3 4" key="1">
    <citation type="journal article" date="2024" name="J Genomics">
        <title>Draft genome sequencing and assembly of Favolaschia claudopus CIRM-BRFM 2984 isolated from oak limbs.</title>
        <authorList>
            <person name="Navarro D."/>
            <person name="Drula E."/>
            <person name="Chaduli D."/>
            <person name="Cazenave R."/>
            <person name="Ahrendt S."/>
            <person name="Wang J."/>
            <person name="Lipzen A."/>
            <person name="Daum C."/>
            <person name="Barry K."/>
            <person name="Grigoriev I.V."/>
            <person name="Favel A."/>
            <person name="Rosso M.N."/>
            <person name="Martin F."/>
        </authorList>
    </citation>
    <scope>NUCLEOTIDE SEQUENCE [LARGE SCALE GENOMIC DNA]</scope>
    <source>
        <strain evidence="3 4">CIRM-BRFM 2984</strain>
    </source>
</reference>
<organism evidence="3 4">
    <name type="scientific">Favolaschia claudopus</name>
    <dbReference type="NCBI Taxonomy" id="2862362"/>
    <lineage>
        <taxon>Eukaryota</taxon>
        <taxon>Fungi</taxon>
        <taxon>Dikarya</taxon>
        <taxon>Basidiomycota</taxon>
        <taxon>Agaricomycotina</taxon>
        <taxon>Agaricomycetes</taxon>
        <taxon>Agaricomycetidae</taxon>
        <taxon>Agaricales</taxon>
        <taxon>Marasmiineae</taxon>
        <taxon>Mycenaceae</taxon>
        <taxon>Favolaschia</taxon>
    </lineage>
</organism>
<dbReference type="AlphaFoldDB" id="A0AAW0BJJ1"/>
<keyword evidence="2" id="KW-0732">Signal</keyword>
<comment type="caution">
    <text evidence="3">The sequence shown here is derived from an EMBL/GenBank/DDBJ whole genome shotgun (WGS) entry which is preliminary data.</text>
</comment>
<proteinExistence type="predicted"/>
<feature type="compositionally biased region" description="Acidic residues" evidence="1">
    <location>
        <begin position="789"/>
        <end position="805"/>
    </location>
</feature>
<keyword evidence="4" id="KW-1185">Reference proteome</keyword>
<evidence type="ECO:0000256" key="2">
    <source>
        <dbReference type="SAM" id="SignalP"/>
    </source>
</evidence>
<name>A0AAW0BJJ1_9AGAR</name>
<sequence length="1080" mass="123552">MPEIREEDMFKIWILLFIAFAKANLGPDALKIKAIHADFIKSELDDLKNRENRLLIYARTLTEDLFAQGFHRAWAVRMESLALAIPDTNGLMINEVRAAFPPLIRDMLSANHSSWHEFREAICALEFGQYSDRCPSELPEPWFMNKELQQDYKLERPSSSLLTYQLNHIIPPTWRGHSPDRRPFEQRPQAVDTAWEEPLIYPVPSNRSQPGFDILGNVPPPYLAPLPSSRGKKKGKKTTTVPTAAPPPATQSQPKVTDFFKTTASSTTSTTSTPKSMNGISSKLASLGGRKLRKRKKGELYTERDIDHSLYMWPLSLIPSIRTRSSLTDADLELMGLEHDTRDIVLDLKHCFLEIEPLLHSSPQIFTAEDWEGVSRVPADKRGFKVVIALEMSSHTLAWVSKDANCRAYWFSRPDIESVRPHRVPHILWDYWNWCKFTVKWLRQWETVRRLDDKTITSILSGSGNHPWRGVGRYTLDELAARSGIPLTMLFRELLKRPEMLLAFSEQEFLFAAEQWQAADEMLAECRKLNSLRGPNSWLLITTNKSVLRYNRMLSVYKQSVWLTSSRTKRLVERYNYLSSKTYDAARNVAAVKAEQKRTGVVLPIPADPINPDDMSNAPWCMDLAELAPSLLLFGHTGPTIVGGPKIWDSLFKSEAIAATTKEMRNRFAYFNSRHDLTAVQKLMLKPVVDLSPAERELLVADFGGSINPLVDYLEKRRKFGFFRCESLPAIHASVLEKRKAARARADLPSKRRKTATTAPSQRVDRRPEEDEESDSDDDEVFGGALPDLTDDEDEDKEEDGENEEPYIQITHQFVDPLDELPNDDAPSPWVDEEWTLIRDINRAKIKTRLCKSGDGSCWTVFKPPRSTVKLSEDDEPIDAFREKVDAIRWLETLTRVKENTRLHTVGFLDFCGHATAFKVGRGWIIAPCRWHPSLTRAQQQAVHRSWMSIGIWRVGYPKFSKTAMKKEVTLRKEARDELKGKKYTAKDLTKLVRRKRAAKRVEEKLQQAKKAAVRAEKKTQKRKGKGKGVLEESHPAPMTFRSERLNELGGDEQGRMRLKHRALETLGIKRRAGRGKVEQ</sequence>